<evidence type="ECO:0000256" key="3">
    <source>
        <dbReference type="ARBA" id="ARBA00022801"/>
    </source>
</evidence>
<dbReference type="Pfam" id="PF00753">
    <property type="entry name" value="Lactamase_B"/>
    <property type="match status" value="1"/>
</dbReference>
<keyword evidence="3" id="KW-0378">Hydrolase</keyword>
<evidence type="ECO:0000313" key="6">
    <source>
        <dbReference type="EMBL" id="KKP85638.1"/>
    </source>
</evidence>
<dbReference type="SMART" id="SM00849">
    <property type="entry name" value="Lactamase_B"/>
    <property type="match status" value="1"/>
</dbReference>
<dbReference type="Gene3D" id="3.60.15.10">
    <property type="entry name" value="Ribonuclease Z/Hydroxyacylglutathione hydrolase-like"/>
    <property type="match status" value="1"/>
</dbReference>
<evidence type="ECO:0000259" key="5">
    <source>
        <dbReference type="SMART" id="SM00849"/>
    </source>
</evidence>
<dbReference type="PANTHER" id="PTHR46233">
    <property type="entry name" value="HYDROXYACYLGLUTATHIONE HYDROLASE GLOC"/>
    <property type="match status" value="1"/>
</dbReference>
<dbReference type="EMBL" id="LBQX01000048">
    <property type="protein sequence ID" value="KKP85638.1"/>
    <property type="molecule type" value="Genomic_DNA"/>
</dbReference>
<comment type="cofactor">
    <cofactor evidence="1">
        <name>Zn(2+)</name>
        <dbReference type="ChEBI" id="CHEBI:29105"/>
    </cofactor>
</comment>
<dbReference type="Proteomes" id="UP000034536">
    <property type="component" value="Unassembled WGS sequence"/>
</dbReference>
<evidence type="ECO:0000313" key="7">
    <source>
        <dbReference type="Proteomes" id="UP000034536"/>
    </source>
</evidence>
<dbReference type="GO" id="GO:0046872">
    <property type="term" value="F:metal ion binding"/>
    <property type="evidence" value="ECO:0007669"/>
    <property type="project" value="UniProtKB-KW"/>
</dbReference>
<reference evidence="6 7" key="1">
    <citation type="journal article" date="2015" name="Nature">
        <title>rRNA introns, odd ribosomes, and small enigmatic genomes across a large radiation of phyla.</title>
        <authorList>
            <person name="Brown C.T."/>
            <person name="Hug L.A."/>
            <person name="Thomas B.C."/>
            <person name="Sharon I."/>
            <person name="Castelle C.J."/>
            <person name="Singh A."/>
            <person name="Wilkins M.J."/>
            <person name="Williams K.H."/>
            <person name="Banfield J.F."/>
        </authorList>
    </citation>
    <scope>NUCLEOTIDE SEQUENCE [LARGE SCALE GENOMIC DNA]</scope>
</reference>
<organism evidence="6 7">
    <name type="scientific">Candidatus Roizmanbacteria bacterium GW2011_GWA2_35_8</name>
    <dbReference type="NCBI Taxonomy" id="1618479"/>
    <lineage>
        <taxon>Bacteria</taxon>
        <taxon>Candidatus Roizmaniibacteriota</taxon>
    </lineage>
</organism>
<gene>
    <name evidence="6" type="ORF">UR89_C0048G0002</name>
</gene>
<dbReference type="AlphaFoldDB" id="A0A0G0CX38"/>
<dbReference type="CDD" id="cd06262">
    <property type="entry name" value="metallo-hydrolase-like_MBL-fold"/>
    <property type="match status" value="1"/>
</dbReference>
<dbReference type="InterPro" id="IPR036866">
    <property type="entry name" value="RibonucZ/Hydroxyglut_hydro"/>
</dbReference>
<keyword evidence="4" id="KW-0862">Zinc</keyword>
<evidence type="ECO:0000256" key="1">
    <source>
        <dbReference type="ARBA" id="ARBA00001947"/>
    </source>
</evidence>
<dbReference type="InterPro" id="IPR051453">
    <property type="entry name" value="MBL_Glyoxalase_II"/>
</dbReference>
<comment type="caution">
    <text evidence="6">The sequence shown here is derived from an EMBL/GenBank/DDBJ whole genome shotgun (WGS) entry which is preliminary data.</text>
</comment>
<dbReference type="SUPFAM" id="SSF56281">
    <property type="entry name" value="Metallo-hydrolase/oxidoreductase"/>
    <property type="match status" value="1"/>
</dbReference>
<dbReference type="PANTHER" id="PTHR46233:SF3">
    <property type="entry name" value="HYDROXYACYLGLUTATHIONE HYDROLASE GLOC"/>
    <property type="match status" value="1"/>
</dbReference>
<protein>
    <submittedName>
        <fullName evidence="6">Metallo-beta-lactamase domain protein</fullName>
    </submittedName>
</protein>
<sequence>MQANCYFVINGNNCLIVDPADDASFILEEIQRRRLNLLGLLATHGHFDHLMAAGEIQLSFNIPLYIFKDDQFLIDRLEETSEYFLGYKTNIIKPLNVKFLKEGSFLEKTFGIKVIRTPGHTPGGCVFYFKKENTLISGDVLFKGAIGRYDFAYCNKKHLKESLAKILKLPKVTRVLPGHGEETKIENEQSATTLII</sequence>
<evidence type="ECO:0000256" key="4">
    <source>
        <dbReference type="ARBA" id="ARBA00022833"/>
    </source>
</evidence>
<proteinExistence type="predicted"/>
<keyword evidence="2" id="KW-0479">Metal-binding</keyword>
<feature type="domain" description="Metallo-beta-lactamase" evidence="5">
    <location>
        <begin position="2"/>
        <end position="179"/>
    </location>
</feature>
<dbReference type="InterPro" id="IPR001279">
    <property type="entry name" value="Metallo-B-lactamas"/>
</dbReference>
<accession>A0A0G0CX38</accession>
<name>A0A0G0CX38_9BACT</name>
<dbReference type="GO" id="GO:0016787">
    <property type="term" value="F:hydrolase activity"/>
    <property type="evidence" value="ECO:0007669"/>
    <property type="project" value="UniProtKB-KW"/>
</dbReference>
<dbReference type="PATRIC" id="fig|1618479.3.peg.636"/>
<evidence type="ECO:0000256" key="2">
    <source>
        <dbReference type="ARBA" id="ARBA00022723"/>
    </source>
</evidence>